<organism evidence="1 2">
    <name type="scientific">Phyllosticta citribraziliensis</name>
    <dbReference type="NCBI Taxonomy" id="989973"/>
    <lineage>
        <taxon>Eukaryota</taxon>
        <taxon>Fungi</taxon>
        <taxon>Dikarya</taxon>
        <taxon>Ascomycota</taxon>
        <taxon>Pezizomycotina</taxon>
        <taxon>Dothideomycetes</taxon>
        <taxon>Dothideomycetes incertae sedis</taxon>
        <taxon>Botryosphaeriales</taxon>
        <taxon>Phyllostictaceae</taxon>
        <taxon>Phyllosticta</taxon>
    </lineage>
</organism>
<comment type="caution">
    <text evidence="1">The sequence shown here is derived from an EMBL/GenBank/DDBJ whole genome shotgun (WGS) entry which is preliminary data.</text>
</comment>
<dbReference type="RefSeq" id="XP_066654221.1">
    <property type="nucleotide sequence ID" value="XM_066803106.1"/>
</dbReference>
<dbReference type="Proteomes" id="UP001360953">
    <property type="component" value="Unassembled WGS sequence"/>
</dbReference>
<dbReference type="GeneID" id="92036012"/>
<reference evidence="1 2" key="1">
    <citation type="submission" date="2024-04" db="EMBL/GenBank/DDBJ databases">
        <title>Phyllosticta paracitricarpa is synonymous to the EU quarantine fungus P. citricarpa based on phylogenomic analyses.</title>
        <authorList>
            <consortium name="Lawrence Berkeley National Laboratory"/>
            <person name="Van ingen-buijs V.A."/>
            <person name="Van westerhoven A.C."/>
            <person name="Haridas S."/>
            <person name="Skiadas P."/>
            <person name="Martin F."/>
            <person name="Groenewald J.Z."/>
            <person name="Crous P.W."/>
            <person name="Seidl M.F."/>
        </authorList>
    </citation>
    <scope>NUCLEOTIDE SEQUENCE [LARGE SCALE GENOMIC DNA]</scope>
    <source>
        <strain evidence="1 2">CPC 17464</strain>
    </source>
</reference>
<name>A0ABR1LM41_9PEZI</name>
<dbReference type="EMBL" id="JBBPEH010000007">
    <property type="protein sequence ID" value="KAK7535805.1"/>
    <property type="molecule type" value="Genomic_DNA"/>
</dbReference>
<gene>
    <name evidence="1" type="ORF">J3D65DRAFT_668288</name>
</gene>
<proteinExistence type="predicted"/>
<protein>
    <submittedName>
        <fullName evidence="1">Uncharacterized protein</fullName>
    </submittedName>
</protein>
<sequence length="94" mass="11316">MLGFLTQGLYDDIDNWLKMAKQRSRRMSDRLQCFRLAMEEMEEIGRPRVRGEDYDPAEDMIERYNDPASPAAWKRRFRRMMRVSKLLERARAGE</sequence>
<keyword evidence="2" id="KW-1185">Reference proteome</keyword>
<accession>A0ABR1LM41</accession>
<evidence type="ECO:0000313" key="1">
    <source>
        <dbReference type="EMBL" id="KAK7535805.1"/>
    </source>
</evidence>
<evidence type="ECO:0000313" key="2">
    <source>
        <dbReference type="Proteomes" id="UP001360953"/>
    </source>
</evidence>